<comment type="caution">
    <text evidence="1">The sequence shown here is derived from an EMBL/GenBank/DDBJ whole genome shotgun (WGS) entry which is preliminary data.</text>
</comment>
<evidence type="ECO:0000313" key="2">
    <source>
        <dbReference type="Proteomes" id="UP001234202"/>
    </source>
</evidence>
<protein>
    <submittedName>
        <fullName evidence="1">Uncharacterized protein</fullName>
    </submittedName>
</protein>
<reference evidence="1" key="1">
    <citation type="submission" date="2023-04" db="EMBL/GenBank/DDBJ databases">
        <title>Draft Genome sequencing of Naganishia species isolated from polar environments using Oxford Nanopore Technology.</title>
        <authorList>
            <person name="Leo P."/>
            <person name="Venkateswaran K."/>
        </authorList>
    </citation>
    <scope>NUCLEOTIDE SEQUENCE</scope>
    <source>
        <strain evidence="1">DBVPG 5303</strain>
    </source>
</reference>
<dbReference type="Proteomes" id="UP001234202">
    <property type="component" value="Unassembled WGS sequence"/>
</dbReference>
<keyword evidence="2" id="KW-1185">Reference proteome</keyword>
<gene>
    <name evidence="1" type="ORF">QFC24_005326</name>
</gene>
<accession>A0ACC2X8I4</accession>
<sequence length="494" mass="55266">MPPPPTPIPTVPSRMTTKQKKVFTAQPLGIDTAGTTEVQLSEAIRTANANKKKQDSTHSPVAAVKDSGKRKRSGKNTGLQPTKRPKTAGAQAVEGEEDDDTESAEPDLGIASGTAVPSAQISVVALSLLPNASSIKNLDFLAQQNSSDKYDAFMQEWHAPQDEIPAEDLEDLDDNDRAALQQEQREAAIEPYPITGPKAYWFVQFERNRRELGKQTVSQMISALEWRRIQSSYLNSESEDPLVDRKLWEKGPIKALETLARREEKQRKNGSQPLKVEGSSISVMTEDEMKRCSSHLLRNQDVGIAQKHKNARSRAMLLISAQSGFRGASTRALKWSDVRRSEVPVVELGVNEDGISTVPALTFYTDEAKHNQDGEVQEYHMFRHRRNPFHHVTRYSYTPAPPGQDAVTPTQEEAVRTNASTPVASYQAADCMEEPNSEDEREYKRMAKHEIYMDGLKYGCLRLWWMIVGSRQRFRPVLGLPVLPRTTTESGADR</sequence>
<evidence type="ECO:0000313" key="1">
    <source>
        <dbReference type="EMBL" id="KAJ9120370.1"/>
    </source>
</evidence>
<dbReference type="EMBL" id="JASBWV010000021">
    <property type="protein sequence ID" value="KAJ9120370.1"/>
    <property type="molecule type" value="Genomic_DNA"/>
</dbReference>
<organism evidence="1 2">
    <name type="scientific">Naganishia onofrii</name>
    <dbReference type="NCBI Taxonomy" id="1851511"/>
    <lineage>
        <taxon>Eukaryota</taxon>
        <taxon>Fungi</taxon>
        <taxon>Dikarya</taxon>
        <taxon>Basidiomycota</taxon>
        <taxon>Agaricomycotina</taxon>
        <taxon>Tremellomycetes</taxon>
        <taxon>Filobasidiales</taxon>
        <taxon>Filobasidiaceae</taxon>
        <taxon>Naganishia</taxon>
    </lineage>
</organism>
<name>A0ACC2X8I4_9TREE</name>
<proteinExistence type="predicted"/>